<dbReference type="GO" id="GO:0043190">
    <property type="term" value="C:ATP-binding cassette (ABC) transporter complex"/>
    <property type="evidence" value="ECO:0007669"/>
    <property type="project" value="InterPro"/>
</dbReference>
<dbReference type="Gene3D" id="3.90.76.10">
    <property type="entry name" value="Dipeptide-binding Protein, Domain 1"/>
    <property type="match status" value="1"/>
</dbReference>
<dbReference type="InterPro" id="IPR000914">
    <property type="entry name" value="SBP_5_dom"/>
</dbReference>
<dbReference type="EMBL" id="QJJK01000007">
    <property type="protein sequence ID" value="PXW57349.1"/>
    <property type="molecule type" value="Genomic_DNA"/>
</dbReference>
<dbReference type="PANTHER" id="PTHR30290">
    <property type="entry name" value="PERIPLASMIC BINDING COMPONENT OF ABC TRANSPORTER"/>
    <property type="match status" value="1"/>
</dbReference>
<keyword evidence="7" id="KW-1185">Reference proteome</keyword>
<reference evidence="6 7" key="1">
    <citation type="submission" date="2018-05" db="EMBL/GenBank/DDBJ databases">
        <title>Genomic Encyclopedia of Type Strains, Phase IV (KMG-IV): sequencing the most valuable type-strain genomes for metagenomic binning, comparative biology and taxonomic classification.</title>
        <authorList>
            <person name="Goeker M."/>
        </authorList>
    </citation>
    <scope>NUCLEOTIDE SEQUENCE [LARGE SCALE GENOMIC DNA]</scope>
    <source>
        <strain evidence="6 7">DSM 6462</strain>
    </source>
</reference>
<dbReference type="OrthoDB" id="9803988at2"/>
<protein>
    <submittedName>
        <fullName evidence="6">Peptide/nickel transport system substrate-binding protein</fullName>
    </submittedName>
</protein>
<dbReference type="Gene3D" id="3.40.190.10">
    <property type="entry name" value="Periplasmic binding protein-like II"/>
    <property type="match status" value="1"/>
</dbReference>
<dbReference type="AlphaFoldDB" id="A0A2V3U440"/>
<feature type="signal peptide" evidence="4">
    <location>
        <begin position="1"/>
        <end position="28"/>
    </location>
</feature>
<evidence type="ECO:0000259" key="5">
    <source>
        <dbReference type="Pfam" id="PF00496"/>
    </source>
</evidence>
<accession>A0A2V3U440</accession>
<gene>
    <name evidence="6" type="ORF">C7450_107390</name>
</gene>
<comment type="subcellular location">
    <subcellularLocation>
        <location evidence="1">Periplasm</location>
    </subcellularLocation>
</comment>
<dbReference type="Proteomes" id="UP000248021">
    <property type="component" value="Unassembled WGS sequence"/>
</dbReference>
<comment type="similarity">
    <text evidence="2">Belongs to the bacterial solute-binding protein 5 family.</text>
</comment>
<dbReference type="PROSITE" id="PS51318">
    <property type="entry name" value="TAT"/>
    <property type="match status" value="1"/>
</dbReference>
<dbReference type="GO" id="GO:0030288">
    <property type="term" value="C:outer membrane-bounded periplasmic space"/>
    <property type="evidence" value="ECO:0007669"/>
    <property type="project" value="UniProtKB-ARBA"/>
</dbReference>
<comment type="caution">
    <text evidence="6">The sequence shown here is derived from an EMBL/GenBank/DDBJ whole genome shotgun (WGS) entry which is preliminary data.</text>
</comment>
<dbReference type="Gene3D" id="3.10.105.10">
    <property type="entry name" value="Dipeptide-binding Protein, Domain 3"/>
    <property type="match status" value="1"/>
</dbReference>
<evidence type="ECO:0000313" key="6">
    <source>
        <dbReference type="EMBL" id="PXW57349.1"/>
    </source>
</evidence>
<evidence type="ECO:0000256" key="3">
    <source>
        <dbReference type="ARBA" id="ARBA00022729"/>
    </source>
</evidence>
<evidence type="ECO:0000256" key="4">
    <source>
        <dbReference type="SAM" id="SignalP"/>
    </source>
</evidence>
<keyword evidence="3 4" id="KW-0732">Signal</keyword>
<dbReference type="PIRSF" id="PIRSF002741">
    <property type="entry name" value="MppA"/>
    <property type="match status" value="1"/>
</dbReference>
<dbReference type="InterPro" id="IPR039424">
    <property type="entry name" value="SBP_5"/>
</dbReference>
<dbReference type="InterPro" id="IPR030678">
    <property type="entry name" value="Peptide/Ni-bd"/>
</dbReference>
<feature type="chain" id="PRO_5015836212" evidence="4">
    <location>
        <begin position="29"/>
        <end position="516"/>
    </location>
</feature>
<dbReference type="SUPFAM" id="SSF53850">
    <property type="entry name" value="Periplasmic binding protein-like II"/>
    <property type="match status" value="1"/>
</dbReference>
<evidence type="ECO:0000313" key="7">
    <source>
        <dbReference type="Proteomes" id="UP000248021"/>
    </source>
</evidence>
<dbReference type="RefSeq" id="WP_110375930.1">
    <property type="nucleotide sequence ID" value="NZ_JAHBRY010000001.1"/>
</dbReference>
<dbReference type="InterPro" id="IPR006311">
    <property type="entry name" value="TAT_signal"/>
</dbReference>
<evidence type="ECO:0000256" key="1">
    <source>
        <dbReference type="ARBA" id="ARBA00004418"/>
    </source>
</evidence>
<dbReference type="GO" id="GO:0015833">
    <property type="term" value="P:peptide transport"/>
    <property type="evidence" value="ECO:0007669"/>
    <property type="project" value="TreeGrafter"/>
</dbReference>
<organism evidence="6 7">
    <name type="scientific">Chelatococcus asaccharovorans</name>
    <dbReference type="NCBI Taxonomy" id="28210"/>
    <lineage>
        <taxon>Bacteria</taxon>
        <taxon>Pseudomonadati</taxon>
        <taxon>Pseudomonadota</taxon>
        <taxon>Alphaproteobacteria</taxon>
        <taxon>Hyphomicrobiales</taxon>
        <taxon>Chelatococcaceae</taxon>
        <taxon>Chelatococcus</taxon>
    </lineage>
</organism>
<dbReference type="Pfam" id="PF00496">
    <property type="entry name" value="SBP_bac_5"/>
    <property type="match status" value="1"/>
</dbReference>
<feature type="domain" description="Solute-binding protein family 5" evidence="5">
    <location>
        <begin position="77"/>
        <end position="431"/>
    </location>
</feature>
<name>A0A2V3U440_9HYPH</name>
<dbReference type="GO" id="GO:1904680">
    <property type="term" value="F:peptide transmembrane transporter activity"/>
    <property type="evidence" value="ECO:0007669"/>
    <property type="project" value="TreeGrafter"/>
</dbReference>
<proteinExistence type="inferred from homology"/>
<sequence>MPNLTRRTFVRRAAAASAAALLSNPASAQDARRKVVVALPTQPAQIDPMIWNDTPSLRITSNVFESLLRFDYLNNSELKPALAEAWTRIDPLTVEFKLRPNVKFHDGSDVTAEDVVFSFSETRTKGPDGKAQTVASQYQRTIKSVEALDPRTIRITTSVADAALEQKIAAWGCQIVSKKAFDRAGSWAKWFETPIGTGPYRVVWNRKDVGVLLAAHDGYWGGRPPHESVEFRVVPEAASRQNGLLAGDYDLVSDVLPDQFDAMSGTGAFEVVGGSIPNLRVLVIDTTAPWLSDVRIRRAMSLALDRQLIIDSLWRGRIDVPRNAQYPAFGALYDDGQKAPAYDPEQARKLVAEAGYRGEPITYRLMNNWYPNEVLTAQIMLAMWQAVGLNVRIESVENISQAQKQPIQAFWDSSILLFWPDPTALYWRVAGENGSWTRLGIWKSEEFFAAGAKFERSTDAEERKALHHAMLEIIHDQVPIIQLHNNGAFYGKRRDFSWRPYPSLIMDFGPFNMAGA</sequence>
<evidence type="ECO:0000256" key="2">
    <source>
        <dbReference type="ARBA" id="ARBA00005695"/>
    </source>
</evidence>
<dbReference type="PANTHER" id="PTHR30290:SF38">
    <property type="entry name" value="D,D-DIPEPTIDE-BINDING PERIPLASMIC PROTEIN DDPA-RELATED"/>
    <property type="match status" value="1"/>
</dbReference>